<organism evidence="1 2">
    <name type="scientific">Streptococcus salivarius</name>
    <dbReference type="NCBI Taxonomy" id="1304"/>
    <lineage>
        <taxon>Bacteria</taxon>
        <taxon>Bacillati</taxon>
        <taxon>Bacillota</taxon>
        <taxon>Bacilli</taxon>
        <taxon>Lactobacillales</taxon>
        <taxon>Streptococcaceae</taxon>
        <taxon>Streptococcus</taxon>
    </lineage>
</organism>
<dbReference type="Pfam" id="PF05402">
    <property type="entry name" value="PqqD"/>
    <property type="match status" value="1"/>
</dbReference>
<keyword evidence="1" id="KW-0614">Plasmid</keyword>
<geneLocation type="plasmid" evidence="2">
    <name>psal813</name>
</geneLocation>
<evidence type="ECO:0000313" key="1">
    <source>
        <dbReference type="EMBL" id="QEM31523.1"/>
    </source>
</evidence>
<dbReference type="Proteomes" id="UP000322622">
    <property type="component" value="Plasmid pSAL813"/>
</dbReference>
<protein>
    <submittedName>
        <fullName evidence="1">PqqD family protein</fullName>
    </submittedName>
</protein>
<dbReference type="AlphaFoldDB" id="A0AB37CJW2"/>
<dbReference type="InterPro" id="IPR041881">
    <property type="entry name" value="PqqD_sf"/>
</dbReference>
<dbReference type="InterPro" id="IPR008792">
    <property type="entry name" value="PQQD"/>
</dbReference>
<evidence type="ECO:0000313" key="2">
    <source>
        <dbReference type="Proteomes" id="UP000322622"/>
    </source>
</evidence>
<dbReference type="EMBL" id="CP040803">
    <property type="protein sequence ID" value="QEM31523.1"/>
    <property type="molecule type" value="Genomic_DNA"/>
</dbReference>
<name>A0AB37CJW2_STRSL</name>
<accession>A0AB37CJW2</accession>
<gene>
    <name evidence="1" type="ORF">FHI56_00575</name>
</gene>
<reference evidence="1 2" key="1">
    <citation type="submission" date="2019-06" db="EMBL/GenBank/DDBJ databases">
        <title>Complete genome sequence of Streptococcus salivarius LAB813.</title>
        <authorList>
            <person name="Levesque C.M."/>
            <person name="Gong S.-G."/>
            <person name="Dufour D."/>
            <person name="Barbour A."/>
        </authorList>
    </citation>
    <scope>NUCLEOTIDE SEQUENCE [LARGE SCALE GENOMIC DNA]</scope>
    <source>
        <strain evidence="1 2">LAB813</strain>
        <plasmid evidence="2">psal813</plasmid>
    </source>
</reference>
<proteinExistence type="predicted"/>
<dbReference type="Gene3D" id="1.10.10.1150">
    <property type="entry name" value="Coenzyme PQQ synthesis protein D (PqqD)"/>
    <property type="match status" value="1"/>
</dbReference>
<sequence length="93" mass="10555">MIRGNLNLIIKKSLAAIQRSVSGNEFLLNLLTDRTFLLNEVSLYIWSNLGECSTEEIAANLSKMYNEKTEIIQNDVDEVINILQEEGLIEILN</sequence>